<feature type="compositionally biased region" description="Basic and acidic residues" evidence="1">
    <location>
        <begin position="68"/>
        <end position="81"/>
    </location>
</feature>
<protein>
    <submittedName>
        <fullName evidence="3">Uncharacterized protein LOC106062972</fullName>
    </submittedName>
</protein>
<dbReference type="Proteomes" id="UP001165740">
    <property type="component" value="Chromosome 1"/>
</dbReference>
<feature type="compositionally biased region" description="Polar residues" evidence="1">
    <location>
        <begin position="200"/>
        <end position="211"/>
    </location>
</feature>
<dbReference type="RefSeq" id="XP_055873757.1">
    <property type="nucleotide sequence ID" value="XM_056017782.1"/>
</dbReference>
<name>A0A9W2ZFH6_BIOGL</name>
<reference evidence="3" key="1">
    <citation type="submission" date="2025-08" db="UniProtKB">
        <authorList>
            <consortium name="RefSeq"/>
        </authorList>
    </citation>
    <scope>IDENTIFICATION</scope>
</reference>
<organism evidence="2 3">
    <name type="scientific">Biomphalaria glabrata</name>
    <name type="common">Bloodfluke planorb</name>
    <name type="synonym">Freshwater snail</name>
    <dbReference type="NCBI Taxonomy" id="6526"/>
    <lineage>
        <taxon>Eukaryota</taxon>
        <taxon>Metazoa</taxon>
        <taxon>Spiralia</taxon>
        <taxon>Lophotrochozoa</taxon>
        <taxon>Mollusca</taxon>
        <taxon>Gastropoda</taxon>
        <taxon>Heterobranchia</taxon>
        <taxon>Euthyneura</taxon>
        <taxon>Panpulmonata</taxon>
        <taxon>Hygrophila</taxon>
        <taxon>Lymnaeoidea</taxon>
        <taxon>Planorbidae</taxon>
        <taxon>Biomphalaria</taxon>
    </lineage>
</organism>
<feature type="region of interest" description="Disordered" evidence="1">
    <location>
        <begin position="54"/>
        <end position="81"/>
    </location>
</feature>
<evidence type="ECO:0000313" key="3">
    <source>
        <dbReference type="RefSeq" id="XP_055873757.1"/>
    </source>
</evidence>
<keyword evidence="2" id="KW-1185">Reference proteome</keyword>
<dbReference type="GeneID" id="106062972"/>
<dbReference type="OrthoDB" id="6155510at2759"/>
<feature type="compositionally biased region" description="Polar residues" evidence="1">
    <location>
        <begin position="54"/>
        <end position="66"/>
    </location>
</feature>
<evidence type="ECO:0000313" key="2">
    <source>
        <dbReference type="Proteomes" id="UP001165740"/>
    </source>
</evidence>
<sequence>MPSAQKGRYSEDNARSQHVPYQSDHFLPTLAAPVPAQEPSTVGHFRLVQSRNWASASSSNGLTATSHDAMDEGDHRVDRKKQLARRQLMGGLTVTHLPPQSELPRRTHSFIFRPDVGDSGHESNPVYPDAFRRQRHSLMHPRRLATQVFSSAVEVNLNEQNNRGSRRMIHSWNELVQELNRRKDMLQTDNLDHLALPLDNASNHSSGSSKKGLTRPYGGHTNGGNTQVNSVLTLTADIQTDGLGVTRYRPITPRFLAGLDKKRLPSRTLTQLWVNTIPDNLRSYRVTRPKTTLTYDDVTNFDK</sequence>
<evidence type="ECO:0000256" key="1">
    <source>
        <dbReference type="SAM" id="MobiDB-lite"/>
    </source>
</evidence>
<gene>
    <name evidence="3" type="primary">LOC106062972</name>
</gene>
<dbReference type="AlphaFoldDB" id="A0A9W2ZFH6"/>
<proteinExistence type="predicted"/>
<dbReference type="OMA" id="YSEDNAR"/>
<accession>A0A9W2ZFH6</accession>
<feature type="region of interest" description="Disordered" evidence="1">
    <location>
        <begin position="198"/>
        <end position="225"/>
    </location>
</feature>